<keyword evidence="2" id="KW-0812">Transmembrane</keyword>
<proteinExistence type="predicted"/>
<dbReference type="Proteomes" id="UP001240678">
    <property type="component" value="Unassembled WGS sequence"/>
</dbReference>
<dbReference type="InterPro" id="IPR021514">
    <property type="entry name" value="DUF3176"/>
</dbReference>
<feature type="transmembrane region" description="Helical" evidence="2">
    <location>
        <begin position="102"/>
        <end position="126"/>
    </location>
</feature>
<gene>
    <name evidence="3" type="ORF">CCOS01_14442</name>
</gene>
<feature type="region of interest" description="Disordered" evidence="1">
    <location>
        <begin position="1"/>
        <end position="66"/>
    </location>
</feature>
<evidence type="ECO:0000313" key="4">
    <source>
        <dbReference type="Proteomes" id="UP001240678"/>
    </source>
</evidence>
<dbReference type="EMBL" id="MOOE01000020">
    <property type="protein sequence ID" value="KAK1513500.1"/>
    <property type="molecule type" value="Genomic_DNA"/>
</dbReference>
<reference evidence="3 4" key="1">
    <citation type="submission" date="2016-10" db="EMBL/GenBank/DDBJ databases">
        <title>The genome sequence of Colletotrichum fioriniae PJ7.</title>
        <authorList>
            <person name="Baroncelli R."/>
        </authorList>
    </citation>
    <scope>NUCLEOTIDE SEQUENCE [LARGE SCALE GENOMIC DNA]</scope>
    <source>
        <strain evidence="3 4">IMI 309622</strain>
    </source>
</reference>
<accession>A0AAI9YJM7</accession>
<dbReference type="PANTHER" id="PTHR35394">
    <property type="entry name" value="DUF3176 DOMAIN-CONTAINING PROTEIN"/>
    <property type="match status" value="1"/>
</dbReference>
<feature type="compositionally biased region" description="Polar residues" evidence="1">
    <location>
        <begin position="1"/>
        <end position="10"/>
    </location>
</feature>
<protein>
    <submittedName>
        <fullName evidence="3">Uncharacterized protein</fullName>
    </submittedName>
</protein>
<keyword evidence="4" id="KW-1185">Reference proteome</keyword>
<feature type="transmembrane region" description="Helical" evidence="2">
    <location>
        <begin position="206"/>
        <end position="224"/>
    </location>
</feature>
<dbReference type="PANTHER" id="PTHR35394:SF5">
    <property type="entry name" value="DUF3176 DOMAIN-CONTAINING PROTEIN"/>
    <property type="match status" value="1"/>
</dbReference>
<evidence type="ECO:0000256" key="1">
    <source>
        <dbReference type="SAM" id="MobiDB-lite"/>
    </source>
</evidence>
<evidence type="ECO:0000256" key="2">
    <source>
        <dbReference type="SAM" id="Phobius"/>
    </source>
</evidence>
<organism evidence="3 4">
    <name type="scientific">Colletotrichum costaricense</name>
    <dbReference type="NCBI Taxonomy" id="1209916"/>
    <lineage>
        <taxon>Eukaryota</taxon>
        <taxon>Fungi</taxon>
        <taxon>Dikarya</taxon>
        <taxon>Ascomycota</taxon>
        <taxon>Pezizomycotina</taxon>
        <taxon>Sordariomycetes</taxon>
        <taxon>Hypocreomycetidae</taxon>
        <taxon>Glomerellales</taxon>
        <taxon>Glomerellaceae</taxon>
        <taxon>Colletotrichum</taxon>
        <taxon>Colletotrichum acutatum species complex</taxon>
    </lineage>
</organism>
<keyword evidence="2" id="KW-0472">Membrane</keyword>
<dbReference type="Pfam" id="PF11374">
    <property type="entry name" value="DUF3176"/>
    <property type="match status" value="1"/>
</dbReference>
<feature type="transmembrane region" description="Helical" evidence="2">
    <location>
        <begin position="138"/>
        <end position="164"/>
    </location>
</feature>
<dbReference type="GeneID" id="85346133"/>
<dbReference type="AlphaFoldDB" id="A0AAI9YJM7"/>
<feature type="compositionally biased region" description="Polar residues" evidence="1">
    <location>
        <begin position="27"/>
        <end position="41"/>
    </location>
</feature>
<dbReference type="RefSeq" id="XP_060307071.1">
    <property type="nucleotide sequence ID" value="XM_060462586.1"/>
</dbReference>
<evidence type="ECO:0000313" key="3">
    <source>
        <dbReference type="EMBL" id="KAK1513500.1"/>
    </source>
</evidence>
<name>A0AAI9YJM7_9PEZI</name>
<comment type="caution">
    <text evidence="3">The sequence shown here is derived from an EMBL/GenBank/DDBJ whole genome shotgun (WGS) entry which is preliminary data.</text>
</comment>
<keyword evidence="2" id="KW-1133">Transmembrane helix</keyword>
<sequence>MPSSRSSSRNDAIGSLDVPQLPPIDLSPNSFYLLSSPSQETIAPPSRAPTPEPEHEPSDPAPRYSLIANTESTGDAEQSLRDAKPRLSAGRARLLPSGEYHWALELSAIILSITSFAAILILLPLYQNKPLSSWKFSISFNTVISTLGATSRASLAFAISACISQGKWNWFRRRDENVMVFDRFEEASRGPWGSVRLLWWTKLTHWIALGALSAVLLVGFEPFLQAVITFSGENVNYADSKMANGIGKTDRLDAGGFRVFSWGNWEYKMPAPWGSFRQTAMKSECDFGAMAAVWEGLSNLSSTESTKATFECPTGNCTWSPFGSVAVCSACNDISPAIEKSRGRAWWKDDIVTLPDRLFYPEMEDKHNYTRFEIPYLNLSISTFDGNKSKGERIDEARASAELTAQSTYNPGQTLTFSHLQSLIYSFSIMSASEEFRLRKQKWENSAVTATECALYFCTKIYRTTVEQNVLQERVLGSQANRNLDSFLSDGSIRNDMNLTKAFNTYMNHSLFVGYFDAPRTDLQLTIPRAEYLAATGLILDDELRFNISHNTIGSLIEWLAVRITGRNMSATRTMTLDEAKLLVYPRPLVDRAASSPTEIISSLAASQDIPRTFEMVAASLTKWIRNRSFQTNSHRGVTKEWVIKIRVNWAFLSLPMGALIGGSWRGSSLATLAHGLDVESRSFLREASDGTRIASQARTLEVKFVDSDGGPELVRGTKTGRPVRDAT</sequence>